<protein>
    <recommendedName>
        <fullName evidence="5">Lipoprotein</fullName>
    </recommendedName>
</protein>
<feature type="signal peptide" evidence="2">
    <location>
        <begin position="1"/>
        <end position="22"/>
    </location>
</feature>
<feature type="chain" id="PRO_5045952939" description="Lipoprotein" evidence="2">
    <location>
        <begin position="23"/>
        <end position="144"/>
    </location>
</feature>
<evidence type="ECO:0000313" key="3">
    <source>
        <dbReference type="EMBL" id="MBL0388891.1"/>
    </source>
</evidence>
<gene>
    <name evidence="3" type="ORF">JJB07_20045</name>
</gene>
<proteinExistence type="predicted"/>
<dbReference type="RefSeq" id="WP_201637890.1">
    <property type="nucleotide sequence ID" value="NZ_JAEQNB010000007.1"/>
</dbReference>
<name>A0ABS1JF36_9BACL</name>
<sequence>MRQTWTLILGAAVLLATAGCSSQPGTPSGNSGQQQSTQAATLDDLSSATRLEMLTKTDTDLRNNWIFQDQEAKDKVALLVPVLKSATKLDIKDVVKSPPTVTFIADTANGKRIVNVFEDRFEYQGTWYQLDSAPEKTYGPIVPK</sequence>
<reference evidence="3 4" key="1">
    <citation type="submission" date="2021-01" db="EMBL/GenBank/DDBJ databases">
        <title>Tumebacillus sp. strain ITR2 16S ribosomal RNA gene Genome sequencing and assembly.</title>
        <authorList>
            <person name="Kang M."/>
        </authorList>
    </citation>
    <scope>NUCLEOTIDE SEQUENCE [LARGE SCALE GENOMIC DNA]</scope>
    <source>
        <strain evidence="3 4">ITR2</strain>
    </source>
</reference>
<dbReference type="PROSITE" id="PS51257">
    <property type="entry name" value="PROKAR_LIPOPROTEIN"/>
    <property type="match status" value="1"/>
</dbReference>
<dbReference type="EMBL" id="JAEQNB010000007">
    <property type="protein sequence ID" value="MBL0388891.1"/>
    <property type="molecule type" value="Genomic_DNA"/>
</dbReference>
<dbReference type="Proteomes" id="UP000602284">
    <property type="component" value="Unassembled WGS sequence"/>
</dbReference>
<evidence type="ECO:0000313" key="4">
    <source>
        <dbReference type="Proteomes" id="UP000602284"/>
    </source>
</evidence>
<keyword evidence="2" id="KW-0732">Signal</keyword>
<feature type="region of interest" description="Disordered" evidence="1">
    <location>
        <begin position="22"/>
        <end position="42"/>
    </location>
</feature>
<organism evidence="3 4">
    <name type="scientific">Tumebacillus amylolyticus</name>
    <dbReference type="NCBI Taxonomy" id="2801339"/>
    <lineage>
        <taxon>Bacteria</taxon>
        <taxon>Bacillati</taxon>
        <taxon>Bacillota</taxon>
        <taxon>Bacilli</taxon>
        <taxon>Bacillales</taxon>
        <taxon>Alicyclobacillaceae</taxon>
        <taxon>Tumebacillus</taxon>
    </lineage>
</organism>
<evidence type="ECO:0000256" key="1">
    <source>
        <dbReference type="SAM" id="MobiDB-lite"/>
    </source>
</evidence>
<accession>A0ABS1JF36</accession>
<keyword evidence="4" id="KW-1185">Reference proteome</keyword>
<comment type="caution">
    <text evidence="3">The sequence shown here is derived from an EMBL/GenBank/DDBJ whole genome shotgun (WGS) entry which is preliminary data.</text>
</comment>
<evidence type="ECO:0008006" key="5">
    <source>
        <dbReference type="Google" id="ProtNLM"/>
    </source>
</evidence>
<evidence type="ECO:0000256" key="2">
    <source>
        <dbReference type="SAM" id="SignalP"/>
    </source>
</evidence>